<protein>
    <submittedName>
        <fullName evidence="2">Uncharacterized protein</fullName>
    </submittedName>
</protein>
<evidence type="ECO:0000313" key="3">
    <source>
        <dbReference type="Proteomes" id="UP000649289"/>
    </source>
</evidence>
<feature type="transmembrane region" description="Helical" evidence="1">
    <location>
        <begin position="102"/>
        <end position="121"/>
    </location>
</feature>
<name>A0ABR8MPQ3_9ACTN</name>
<sequence>MASSVPSRRQEKGRGHLLDMNAPRTIVQDPEKDARDLAQVQRWVMSVLAVTTILHLVVGLVVAAVMLDDAPTSSKVGLNVIAGVFGSFAVAAFCAIHGRRVLSPWLVLGVLPTLVGLWLTFG</sequence>
<keyword evidence="1" id="KW-0472">Membrane</keyword>
<keyword evidence="1" id="KW-1133">Transmembrane helix</keyword>
<accession>A0ABR8MPQ3</accession>
<evidence type="ECO:0000256" key="1">
    <source>
        <dbReference type="SAM" id="Phobius"/>
    </source>
</evidence>
<dbReference type="Proteomes" id="UP000649289">
    <property type="component" value="Unassembled WGS sequence"/>
</dbReference>
<dbReference type="EMBL" id="JACXYY010000006">
    <property type="protein sequence ID" value="MBD3916084.1"/>
    <property type="molecule type" value="Genomic_DNA"/>
</dbReference>
<feature type="transmembrane region" description="Helical" evidence="1">
    <location>
        <begin position="43"/>
        <end position="64"/>
    </location>
</feature>
<dbReference type="RefSeq" id="WP_191200400.1">
    <property type="nucleotide sequence ID" value="NZ_BAAAPA010000006.1"/>
</dbReference>
<keyword evidence="3" id="KW-1185">Reference proteome</keyword>
<organism evidence="2 3">
    <name type="scientific">Nocardioides hwasunensis</name>
    <dbReference type="NCBI Taxonomy" id="397258"/>
    <lineage>
        <taxon>Bacteria</taxon>
        <taxon>Bacillati</taxon>
        <taxon>Actinomycetota</taxon>
        <taxon>Actinomycetes</taxon>
        <taxon>Propionibacteriales</taxon>
        <taxon>Nocardioidaceae</taxon>
        <taxon>Nocardioides</taxon>
    </lineage>
</organism>
<keyword evidence="1" id="KW-0812">Transmembrane</keyword>
<evidence type="ECO:0000313" key="2">
    <source>
        <dbReference type="EMBL" id="MBD3916084.1"/>
    </source>
</evidence>
<reference evidence="2 3" key="1">
    <citation type="submission" date="2020-09" db="EMBL/GenBank/DDBJ databases">
        <title>novel species in genus Nocardioides.</title>
        <authorList>
            <person name="Zhang G."/>
        </authorList>
    </citation>
    <scope>NUCLEOTIDE SEQUENCE [LARGE SCALE GENOMIC DNA]</scope>
    <source>
        <strain evidence="2 3">19197</strain>
    </source>
</reference>
<gene>
    <name evidence="2" type="ORF">IEZ25_15790</name>
</gene>
<feature type="transmembrane region" description="Helical" evidence="1">
    <location>
        <begin position="76"/>
        <end position="95"/>
    </location>
</feature>
<comment type="caution">
    <text evidence="2">The sequence shown here is derived from an EMBL/GenBank/DDBJ whole genome shotgun (WGS) entry which is preliminary data.</text>
</comment>
<proteinExistence type="predicted"/>